<gene>
    <name evidence="2" type="ORF">CAMP_LOCUS7810</name>
</gene>
<dbReference type="PANTHER" id="PTHR47027">
    <property type="entry name" value="REVERSE TRANSCRIPTASE DOMAIN-CONTAINING PROTEIN"/>
    <property type="match status" value="1"/>
</dbReference>
<protein>
    <recommendedName>
        <fullName evidence="4">Protein kinase domain-containing protein</fullName>
    </recommendedName>
</protein>
<sequence>MDSPKIEDETAQQQQQQNTKTCSNIEKVSKIPDLVLPRMKKMDADASPLLGIDEVFKKRWQVQGLIGKGGYGEIYLASDTKRGSTSLVRVNGIPLEDVNQIKYLGRIFKKDGLLDAEVNNRIRSGWASYHNIATAISELPEKEKNHFLKSSVIGAITYGCETWNTKVEDVKRIQRSVNYIWDQAQAGKPPNMETHIMKSKLRWAGHVVRLPQRRLCRIITIWEPPIGVKRRRGRPRKRWSDDIQSEVKVHQHNINLQGLGGGGRRRIGLISNKMPWSRLARSRSSWKHLVHSYTLE</sequence>
<evidence type="ECO:0000313" key="3">
    <source>
        <dbReference type="Proteomes" id="UP001152747"/>
    </source>
</evidence>
<dbReference type="Proteomes" id="UP001152747">
    <property type="component" value="Unassembled WGS sequence"/>
</dbReference>
<name>A0A9P1IHX4_9PELO</name>
<feature type="region of interest" description="Disordered" evidence="1">
    <location>
        <begin position="1"/>
        <end position="22"/>
    </location>
</feature>
<accession>A0A9P1IHX4</accession>
<evidence type="ECO:0000313" key="2">
    <source>
        <dbReference type="EMBL" id="CAI5445173.1"/>
    </source>
</evidence>
<proteinExistence type="predicted"/>
<reference evidence="2" key="1">
    <citation type="submission" date="2022-11" db="EMBL/GenBank/DDBJ databases">
        <authorList>
            <person name="Kikuchi T."/>
        </authorList>
    </citation>
    <scope>NUCLEOTIDE SEQUENCE</scope>
    <source>
        <strain evidence="2">PS1010</strain>
    </source>
</reference>
<evidence type="ECO:0008006" key="4">
    <source>
        <dbReference type="Google" id="ProtNLM"/>
    </source>
</evidence>
<dbReference type="EMBL" id="CANHGI010000003">
    <property type="protein sequence ID" value="CAI5445173.1"/>
    <property type="molecule type" value="Genomic_DNA"/>
</dbReference>
<dbReference type="Gene3D" id="3.30.200.20">
    <property type="entry name" value="Phosphorylase Kinase, domain 1"/>
    <property type="match status" value="1"/>
</dbReference>
<organism evidence="2 3">
    <name type="scientific">Caenorhabditis angaria</name>
    <dbReference type="NCBI Taxonomy" id="860376"/>
    <lineage>
        <taxon>Eukaryota</taxon>
        <taxon>Metazoa</taxon>
        <taxon>Ecdysozoa</taxon>
        <taxon>Nematoda</taxon>
        <taxon>Chromadorea</taxon>
        <taxon>Rhabditida</taxon>
        <taxon>Rhabditina</taxon>
        <taxon>Rhabditomorpha</taxon>
        <taxon>Rhabditoidea</taxon>
        <taxon>Rhabditidae</taxon>
        <taxon>Peloderinae</taxon>
        <taxon>Caenorhabditis</taxon>
    </lineage>
</organism>
<dbReference type="PANTHER" id="PTHR47027:SF20">
    <property type="entry name" value="REVERSE TRANSCRIPTASE-LIKE PROTEIN WITH RNA-DIRECTED DNA POLYMERASE DOMAIN"/>
    <property type="match status" value="1"/>
</dbReference>
<keyword evidence="3" id="KW-1185">Reference proteome</keyword>
<evidence type="ECO:0000256" key="1">
    <source>
        <dbReference type="SAM" id="MobiDB-lite"/>
    </source>
</evidence>
<dbReference type="AlphaFoldDB" id="A0A9P1IHX4"/>
<dbReference type="OrthoDB" id="410404at2759"/>
<comment type="caution">
    <text evidence="2">The sequence shown here is derived from an EMBL/GenBank/DDBJ whole genome shotgun (WGS) entry which is preliminary data.</text>
</comment>